<dbReference type="GO" id="GO:0016787">
    <property type="term" value="F:hydrolase activity"/>
    <property type="evidence" value="ECO:0007669"/>
    <property type="project" value="UniProtKB-KW"/>
</dbReference>
<evidence type="ECO:0000256" key="4">
    <source>
        <dbReference type="ARBA" id="ARBA00022884"/>
    </source>
</evidence>
<dbReference type="InterPro" id="IPR059027">
    <property type="entry name" value="DD_DDX21-DDX50"/>
</dbReference>
<keyword evidence="4" id="KW-0694">RNA-binding</keyword>
<proteinExistence type="predicted"/>
<evidence type="ECO:0000259" key="8">
    <source>
        <dbReference type="Pfam" id="PF26142"/>
    </source>
</evidence>
<name>A0A6L2P0G9_TANCI</name>
<comment type="caution">
    <text evidence="9">The sequence shown here is derived from an EMBL/GenBank/DDBJ whole genome shotgun (WGS) entry which is preliminary data.</text>
</comment>
<comment type="catalytic activity">
    <reaction evidence="5">
        <text>ATP + H2O = ADP + phosphate + H(+)</text>
        <dbReference type="Rhea" id="RHEA:13065"/>
        <dbReference type="ChEBI" id="CHEBI:15377"/>
        <dbReference type="ChEBI" id="CHEBI:15378"/>
        <dbReference type="ChEBI" id="CHEBI:30616"/>
        <dbReference type="ChEBI" id="CHEBI:43474"/>
        <dbReference type="ChEBI" id="CHEBI:456216"/>
        <dbReference type="EC" id="3.6.4.13"/>
    </reaction>
</comment>
<dbReference type="GO" id="GO:0003723">
    <property type="term" value="F:RNA binding"/>
    <property type="evidence" value="ECO:0007669"/>
    <property type="project" value="UniProtKB-KW"/>
</dbReference>
<feature type="compositionally biased region" description="Gly residues" evidence="6">
    <location>
        <begin position="164"/>
        <end position="178"/>
    </location>
</feature>
<evidence type="ECO:0000256" key="1">
    <source>
        <dbReference type="ARBA" id="ARBA00012552"/>
    </source>
</evidence>
<gene>
    <name evidence="9" type="ORF">Tci_062750</name>
</gene>
<keyword evidence="2" id="KW-0378">Hydrolase</keyword>
<protein>
    <recommendedName>
        <fullName evidence="1">RNA helicase</fullName>
        <ecNumber evidence="1">3.6.4.13</ecNumber>
    </recommendedName>
</protein>
<dbReference type="SUPFAM" id="SSF54928">
    <property type="entry name" value="RNA-binding domain, RBD"/>
    <property type="match status" value="1"/>
</dbReference>
<dbReference type="EC" id="3.6.4.13" evidence="1"/>
<dbReference type="AlphaFoldDB" id="A0A6L2P0G9"/>
<dbReference type="EMBL" id="BKCJ010010258">
    <property type="protein sequence ID" value="GEU90772.1"/>
    <property type="molecule type" value="Genomic_DNA"/>
</dbReference>
<dbReference type="GO" id="GO:0005524">
    <property type="term" value="F:ATP binding"/>
    <property type="evidence" value="ECO:0007669"/>
    <property type="project" value="InterPro"/>
</dbReference>
<dbReference type="GO" id="GO:0003724">
    <property type="term" value="F:RNA helicase activity"/>
    <property type="evidence" value="ECO:0007669"/>
    <property type="project" value="UniProtKB-EC"/>
</dbReference>
<evidence type="ECO:0000256" key="5">
    <source>
        <dbReference type="ARBA" id="ARBA00047984"/>
    </source>
</evidence>
<feature type="region of interest" description="Disordered" evidence="6">
    <location>
        <begin position="128"/>
        <end position="178"/>
    </location>
</feature>
<dbReference type="InterPro" id="IPR035979">
    <property type="entry name" value="RBD_domain_sf"/>
</dbReference>
<organism evidence="9">
    <name type="scientific">Tanacetum cinerariifolium</name>
    <name type="common">Dalmatian daisy</name>
    <name type="synonym">Chrysanthemum cinerariifolium</name>
    <dbReference type="NCBI Taxonomy" id="118510"/>
    <lineage>
        <taxon>Eukaryota</taxon>
        <taxon>Viridiplantae</taxon>
        <taxon>Streptophyta</taxon>
        <taxon>Embryophyta</taxon>
        <taxon>Tracheophyta</taxon>
        <taxon>Spermatophyta</taxon>
        <taxon>Magnoliopsida</taxon>
        <taxon>eudicotyledons</taxon>
        <taxon>Gunneridae</taxon>
        <taxon>Pentapetalae</taxon>
        <taxon>asterids</taxon>
        <taxon>campanulids</taxon>
        <taxon>Asterales</taxon>
        <taxon>Asteraceae</taxon>
        <taxon>Asteroideae</taxon>
        <taxon>Anthemideae</taxon>
        <taxon>Anthemidinae</taxon>
        <taxon>Tanacetum</taxon>
    </lineage>
</organism>
<evidence type="ECO:0000313" key="9">
    <source>
        <dbReference type="EMBL" id="GEU90772.1"/>
    </source>
</evidence>
<keyword evidence="3 9" id="KW-0067">ATP-binding</keyword>
<accession>A0A6L2P0G9</accession>
<dbReference type="CDD" id="cd12937">
    <property type="entry name" value="GUCT_RH7_like"/>
    <property type="match status" value="1"/>
</dbReference>
<evidence type="ECO:0000256" key="2">
    <source>
        <dbReference type="ARBA" id="ARBA00022801"/>
    </source>
</evidence>
<dbReference type="Pfam" id="PF26142">
    <property type="entry name" value="DD_DDX21-DDX50"/>
    <property type="match status" value="1"/>
</dbReference>
<feature type="compositionally biased region" description="Gly residues" evidence="6">
    <location>
        <begin position="139"/>
        <end position="152"/>
    </location>
</feature>
<dbReference type="Gene3D" id="3.30.70.2280">
    <property type="match status" value="1"/>
</dbReference>
<evidence type="ECO:0000256" key="6">
    <source>
        <dbReference type="SAM" id="MobiDB-lite"/>
    </source>
</evidence>
<feature type="domain" description="GUCT" evidence="7">
    <location>
        <begin position="32"/>
        <end position="127"/>
    </location>
</feature>
<dbReference type="Pfam" id="PF08152">
    <property type="entry name" value="GUCT"/>
    <property type="match status" value="1"/>
</dbReference>
<feature type="domain" description="DDX21/DDX50 dimerisation" evidence="8">
    <location>
        <begin position="2"/>
        <end position="29"/>
    </location>
</feature>
<feature type="non-terminal residue" evidence="9">
    <location>
        <position position="1"/>
    </location>
</feature>
<reference evidence="9" key="1">
    <citation type="journal article" date="2019" name="Sci. Rep.">
        <title>Draft genome of Tanacetum cinerariifolium, the natural source of mosquito coil.</title>
        <authorList>
            <person name="Yamashiro T."/>
            <person name="Shiraishi A."/>
            <person name="Satake H."/>
            <person name="Nakayama K."/>
        </authorList>
    </citation>
    <scope>NUCLEOTIDE SEQUENCE</scope>
</reference>
<sequence length="178" mass="19300">EIPVFKAAAAEVLECSLSPVELLAKALAKSIGYTEIKKRSVLSSMENYVTLLLEAGRPCYTPSFAYGVLRRFLPEDKVESIQGLALTADQRDAVFDVAAADVDTFLAGRVNATGVSLQVVKELPQLQEKEQSRSSRFGNGRGFQRGNGGGRFQCGNDRFSRGSESGGNRGGRGSYKKW</sequence>
<evidence type="ECO:0000256" key="3">
    <source>
        <dbReference type="ARBA" id="ARBA00022806"/>
    </source>
</evidence>
<dbReference type="InterPro" id="IPR012562">
    <property type="entry name" value="GUCT"/>
</dbReference>
<keyword evidence="3 9" id="KW-0547">Nucleotide-binding</keyword>
<evidence type="ECO:0000259" key="7">
    <source>
        <dbReference type="Pfam" id="PF08152"/>
    </source>
</evidence>
<keyword evidence="3 9" id="KW-0347">Helicase</keyword>